<comment type="caution">
    <text evidence="2">The sequence shown here is derived from an EMBL/GenBank/DDBJ whole genome shotgun (WGS) entry which is preliminary data.</text>
</comment>
<accession>A0A9N7US43</accession>
<gene>
    <name evidence="2" type="ORF">PLEPLA_LOCUS23842</name>
</gene>
<protein>
    <submittedName>
        <fullName evidence="2">Uncharacterized protein</fullName>
    </submittedName>
</protein>
<evidence type="ECO:0000256" key="1">
    <source>
        <dbReference type="SAM" id="MobiDB-lite"/>
    </source>
</evidence>
<name>A0A9N7US43_PLEPL</name>
<keyword evidence="3" id="KW-1185">Reference proteome</keyword>
<dbReference type="AlphaFoldDB" id="A0A9N7US43"/>
<feature type="region of interest" description="Disordered" evidence="1">
    <location>
        <begin position="111"/>
        <end position="133"/>
    </location>
</feature>
<proteinExistence type="predicted"/>
<evidence type="ECO:0000313" key="2">
    <source>
        <dbReference type="EMBL" id="CAB1435797.1"/>
    </source>
</evidence>
<evidence type="ECO:0000313" key="3">
    <source>
        <dbReference type="Proteomes" id="UP001153269"/>
    </source>
</evidence>
<dbReference type="EMBL" id="CADEAL010001813">
    <property type="protein sequence ID" value="CAB1435797.1"/>
    <property type="molecule type" value="Genomic_DNA"/>
</dbReference>
<organism evidence="2 3">
    <name type="scientific">Pleuronectes platessa</name>
    <name type="common">European plaice</name>
    <dbReference type="NCBI Taxonomy" id="8262"/>
    <lineage>
        <taxon>Eukaryota</taxon>
        <taxon>Metazoa</taxon>
        <taxon>Chordata</taxon>
        <taxon>Craniata</taxon>
        <taxon>Vertebrata</taxon>
        <taxon>Euteleostomi</taxon>
        <taxon>Actinopterygii</taxon>
        <taxon>Neopterygii</taxon>
        <taxon>Teleostei</taxon>
        <taxon>Neoteleostei</taxon>
        <taxon>Acanthomorphata</taxon>
        <taxon>Carangaria</taxon>
        <taxon>Pleuronectiformes</taxon>
        <taxon>Pleuronectoidei</taxon>
        <taxon>Pleuronectidae</taxon>
        <taxon>Pleuronectes</taxon>
    </lineage>
</organism>
<sequence length="133" mass="14264">MKDRLPNGRRTYFCAGTRGPISKLREVEVGRAVARRPQVEVPVVAGCVFSSQRAVVEVSTNTTTTTTMFSWSMSFSTIDSSLNNHYSQLDMKSAEGQSSAEICALSLSSSISPSLPSPNPGNVIPSHVSPLTD</sequence>
<dbReference type="Proteomes" id="UP001153269">
    <property type="component" value="Unassembled WGS sequence"/>
</dbReference>
<reference evidence="2" key="1">
    <citation type="submission" date="2020-03" db="EMBL/GenBank/DDBJ databases">
        <authorList>
            <person name="Weist P."/>
        </authorList>
    </citation>
    <scope>NUCLEOTIDE SEQUENCE</scope>
</reference>